<name>A0ABY1UHH0_9APIC</name>
<organism evidence="5 6">
    <name type="scientific">Plasmodium gaboni</name>
    <dbReference type="NCBI Taxonomy" id="647221"/>
    <lineage>
        <taxon>Eukaryota</taxon>
        <taxon>Sar</taxon>
        <taxon>Alveolata</taxon>
        <taxon>Apicomplexa</taxon>
        <taxon>Aconoidasida</taxon>
        <taxon>Haemosporida</taxon>
        <taxon>Plasmodiidae</taxon>
        <taxon>Plasmodium</taxon>
        <taxon>Plasmodium (Laverania)</taxon>
    </lineage>
</organism>
<feature type="region of interest" description="Disordered" evidence="3">
    <location>
        <begin position="110"/>
        <end position="246"/>
    </location>
</feature>
<protein>
    <submittedName>
        <fullName evidence="5">Ribosome-recycling factor</fullName>
    </submittedName>
</protein>
<dbReference type="Proteomes" id="UP000831156">
    <property type="component" value="Chromosome 2"/>
</dbReference>
<dbReference type="Pfam" id="PF01765">
    <property type="entry name" value="RRF"/>
    <property type="match status" value="1"/>
</dbReference>
<feature type="domain" description="Ribosome recycling factor" evidence="4">
    <location>
        <begin position="339"/>
        <end position="493"/>
    </location>
</feature>
<evidence type="ECO:0000313" key="5">
    <source>
        <dbReference type="EMBL" id="SOV10363.1"/>
    </source>
</evidence>
<accession>A0ABY1UHH0</accession>
<gene>
    <name evidence="5" type="ORF">PGABG01_0206200</name>
</gene>
<evidence type="ECO:0000313" key="6">
    <source>
        <dbReference type="Proteomes" id="UP000831156"/>
    </source>
</evidence>
<reference evidence="5 6" key="1">
    <citation type="submission" date="2016-09" db="EMBL/GenBank/DDBJ databases">
        <authorList>
            <consortium name="Pathogen Informatics"/>
            <person name="Sun Q."/>
            <person name="Inoue M."/>
        </authorList>
    </citation>
    <scope>NUCLEOTIDE SEQUENCE [LARGE SCALE GENOMIC DNA]</scope>
</reference>
<dbReference type="InterPro" id="IPR002661">
    <property type="entry name" value="Ribosome_recyc_fac"/>
</dbReference>
<dbReference type="Gene3D" id="1.10.132.20">
    <property type="entry name" value="Ribosome-recycling factor"/>
    <property type="match status" value="1"/>
</dbReference>
<dbReference type="InterPro" id="IPR036191">
    <property type="entry name" value="RRF_sf"/>
</dbReference>
<feature type="region of interest" description="Disordered" evidence="3">
    <location>
        <begin position="268"/>
        <end position="300"/>
    </location>
</feature>
<dbReference type="Gene3D" id="3.30.1360.40">
    <property type="match status" value="1"/>
</dbReference>
<dbReference type="PANTHER" id="PTHR20982:SF3">
    <property type="entry name" value="MITOCHONDRIAL RIBOSOME RECYCLING FACTOR PSEUDO 1"/>
    <property type="match status" value="1"/>
</dbReference>
<evidence type="ECO:0000256" key="2">
    <source>
        <dbReference type="ARBA" id="ARBA00022917"/>
    </source>
</evidence>
<keyword evidence="6" id="KW-1185">Reference proteome</keyword>
<keyword evidence="2" id="KW-0648">Protein biosynthesis</keyword>
<evidence type="ECO:0000256" key="1">
    <source>
        <dbReference type="ARBA" id="ARBA00005912"/>
    </source>
</evidence>
<sequence length="494" mass="59997">MIFQHLISLHNEKKISMFFYIFLILYITHVRTFYDCLNLKNEKNYNVFLINGNNNGPSYYFVNSNYRNNNNFLRRKENYQRVLLLYDPPLNEGAKRNNYILYAHGKKNKNKNKMNHYNNVTTKRETVNRRGQDDEDEEDNYEDDEANYEDDEANYEDDEDNYEDDEDNYEEDENNYEDDEDNYEDDEDNYEDDEDNYDDEYDEDDDDYPFNNDDIDIGDKDTPYETQKSKTRSKDENMTHQNKGANTTLSLENYKIKKNVNYDIETDKKNKVKKKDEEDIHETNEKDDNINDNNDDKNNEHIDDIMDEEYEEDYITEEDIKDLHKICSDKMNKVYEFLKKESYRFNLNNVSNDMFENEKVKINERIYTVKHICHIKKKENLFTITPYDPYFLNFLYQHFIKEFDELKFYVKDKSLYAVIPPISENLKNEIKMKIKKKIEDSKVTLRTVRKQMMDKLEKFKNKIGKDIYFKQKNYIQSIHDQTKKNIEKIFADAK</sequence>
<evidence type="ECO:0000259" key="4">
    <source>
        <dbReference type="Pfam" id="PF01765"/>
    </source>
</evidence>
<proteinExistence type="inferred from homology"/>
<feature type="compositionally biased region" description="Basic and acidic residues" evidence="3">
    <location>
        <begin position="122"/>
        <end position="132"/>
    </location>
</feature>
<feature type="compositionally biased region" description="Acidic residues" evidence="3">
    <location>
        <begin position="133"/>
        <end position="216"/>
    </location>
</feature>
<comment type="similarity">
    <text evidence="1">Belongs to the RRF family.</text>
</comment>
<evidence type="ECO:0000256" key="3">
    <source>
        <dbReference type="SAM" id="MobiDB-lite"/>
    </source>
</evidence>
<dbReference type="SUPFAM" id="SSF55194">
    <property type="entry name" value="Ribosome recycling factor, RRF"/>
    <property type="match status" value="1"/>
</dbReference>
<dbReference type="EMBL" id="LT969425">
    <property type="protein sequence ID" value="SOV10363.1"/>
    <property type="molecule type" value="Genomic_DNA"/>
</dbReference>
<dbReference type="InterPro" id="IPR023584">
    <property type="entry name" value="Ribosome_recyc_fac_dom"/>
</dbReference>
<dbReference type="PANTHER" id="PTHR20982">
    <property type="entry name" value="RIBOSOME RECYCLING FACTOR"/>
    <property type="match status" value="1"/>
</dbReference>